<accession>A0ABT2W2R5</accession>
<gene>
    <name evidence="1" type="ORF">NZ698_04825</name>
</gene>
<dbReference type="Proteomes" id="UP001208649">
    <property type="component" value="Unassembled WGS sequence"/>
</dbReference>
<protein>
    <recommendedName>
        <fullName evidence="3">Lipoprotein</fullName>
    </recommendedName>
</protein>
<dbReference type="EMBL" id="JAOTEM010000001">
    <property type="protein sequence ID" value="MCU7616511.1"/>
    <property type="molecule type" value="Genomic_DNA"/>
</dbReference>
<organism evidence="1 2">
    <name type="scientific">Chryseobacterium edaphi</name>
    <dbReference type="NCBI Taxonomy" id="2976532"/>
    <lineage>
        <taxon>Bacteria</taxon>
        <taxon>Pseudomonadati</taxon>
        <taxon>Bacteroidota</taxon>
        <taxon>Flavobacteriia</taxon>
        <taxon>Flavobacteriales</taxon>
        <taxon>Weeksellaceae</taxon>
        <taxon>Chryseobacterium group</taxon>
        <taxon>Chryseobacterium</taxon>
    </lineage>
</organism>
<dbReference type="PROSITE" id="PS51257">
    <property type="entry name" value="PROKAR_LIPOPROTEIN"/>
    <property type="match status" value="1"/>
</dbReference>
<keyword evidence="2" id="KW-1185">Reference proteome</keyword>
<name>A0ABT2W2R5_9FLAO</name>
<evidence type="ECO:0008006" key="3">
    <source>
        <dbReference type="Google" id="ProtNLM"/>
    </source>
</evidence>
<evidence type="ECO:0000313" key="2">
    <source>
        <dbReference type="Proteomes" id="UP001208649"/>
    </source>
</evidence>
<evidence type="ECO:0000313" key="1">
    <source>
        <dbReference type="EMBL" id="MCU7616511.1"/>
    </source>
</evidence>
<dbReference type="RefSeq" id="WP_263001955.1">
    <property type="nucleotide sequence ID" value="NZ_JAOTEM010000001.1"/>
</dbReference>
<reference evidence="2" key="1">
    <citation type="submission" date="2023-07" db="EMBL/GenBank/DDBJ databases">
        <title>Chryseobacterium sp. strain PBS4-4 Genome sequencing and assembly.</title>
        <authorList>
            <person name="Jung Y."/>
        </authorList>
    </citation>
    <scope>NUCLEOTIDE SEQUENCE [LARGE SCALE GENOMIC DNA]</scope>
    <source>
        <strain evidence="2">PBS4-4</strain>
    </source>
</reference>
<comment type="caution">
    <text evidence="1">The sequence shown here is derived from an EMBL/GenBank/DDBJ whole genome shotgun (WGS) entry which is preliminary data.</text>
</comment>
<sequence length="214" mass="24693">MKKLFLISSLIIIISCKKENDKTLENDVTQEVSNSKINKDSLQLKNDLHSVDGIKKEYNLVNSKLTAKKLDSVSFDYECEERSGNVVYYSEKGILKVVKHFNADSHFSSTENYFVNDGKPYFVFKDDTVWSFDGGTPEKPETKDDITEQRFYIVEGKPIQCLEKKYTLKSSSKNNPKSENVHNKEMKNCSIDELQKTFNLLMKNKEKKGKMNCL</sequence>
<proteinExistence type="predicted"/>